<proteinExistence type="predicted"/>
<dbReference type="EMBL" id="CAXAMN010023862">
    <property type="protein sequence ID" value="CAK9081642.1"/>
    <property type="molecule type" value="Genomic_DNA"/>
</dbReference>
<dbReference type="SUPFAM" id="SSF47473">
    <property type="entry name" value="EF-hand"/>
    <property type="match status" value="1"/>
</dbReference>
<name>A0ABP0Q039_9DINO</name>
<gene>
    <name evidence="2" type="ORF">CCMP2556_LOCUS39930</name>
</gene>
<evidence type="ECO:0000256" key="1">
    <source>
        <dbReference type="SAM" id="MobiDB-lite"/>
    </source>
</evidence>
<comment type="caution">
    <text evidence="2">The sequence shown here is derived from an EMBL/GenBank/DDBJ whole genome shotgun (WGS) entry which is preliminary data.</text>
</comment>
<organism evidence="2 3">
    <name type="scientific">Durusdinium trenchii</name>
    <dbReference type="NCBI Taxonomy" id="1381693"/>
    <lineage>
        <taxon>Eukaryota</taxon>
        <taxon>Sar</taxon>
        <taxon>Alveolata</taxon>
        <taxon>Dinophyceae</taxon>
        <taxon>Suessiales</taxon>
        <taxon>Symbiodiniaceae</taxon>
        <taxon>Durusdinium</taxon>
    </lineage>
</organism>
<reference evidence="2 3" key="1">
    <citation type="submission" date="2024-02" db="EMBL/GenBank/DDBJ databases">
        <authorList>
            <person name="Chen Y."/>
            <person name="Shah S."/>
            <person name="Dougan E. K."/>
            <person name="Thang M."/>
            <person name="Chan C."/>
        </authorList>
    </citation>
    <scope>NUCLEOTIDE SEQUENCE [LARGE SCALE GENOMIC DNA]</scope>
</reference>
<sequence>MRPSRGRPIRSRPSRTSTGTDASRLFQRLDADRDGAAWSDTGDSFLGLPDLANLFRAFQPDCPSTVLAEAFRHFGLDQKTCIDEEDFCTRLEANRIERLEEAGWTQCFSWMPGPEARCLVPSEAEGLLKLLGSNVSNLPAECNDLEFVIPGPPVDRTWGEGHRAVSTSLVHKR</sequence>
<feature type="compositionally biased region" description="Basic residues" evidence="1">
    <location>
        <begin position="1"/>
        <end position="13"/>
    </location>
</feature>
<protein>
    <recommendedName>
        <fullName evidence="4">EF-hand domain-containing protein</fullName>
    </recommendedName>
</protein>
<evidence type="ECO:0000313" key="3">
    <source>
        <dbReference type="Proteomes" id="UP001642484"/>
    </source>
</evidence>
<feature type="region of interest" description="Disordered" evidence="1">
    <location>
        <begin position="1"/>
        <end position="21"/>
    </location>
</feature>
<keyword evidence="3" id="KW-1185">Reference proteome</keyword>
<dbReference type="InterPro" id="IPR011992">
    <property type="entry name" value="EF-hand-dom_pair"/>
</dbReference>
<accession>A0ABP0Q039</accession>
<evidence type="ECO:0008006" key="4">
    <source>
        <dbReference type="Google" id="ProtNLM"/>
    </source>
</evidence>
<dbReference type="Proteomes" id="UP001642484">
    <property type="component" value="Unassembled WGS sequence"/>
</dbReference>
<evidence type="ECO:0000313" key="2">
    <source>
        <dbReference type="EMBL" id="CAK9081642.1"/>
    </source>
</evidence>